<feature type="region of interest" description="Disordered" evidence="8">
    <location>
        <begin position="1"/>
        <end position="23"/>
    </location>
</feature>
<dbReference type="PANTHER" id="PTHR19854:SF1">
    <property type="entry name" value="GUANINE NUCLEOTIDE-BINDING PROTEIN SUBUNIT BETA-LIKE PROTEIN 1"/>
    <property type="match status" value="1"/>
</dbReference>
<evidence type="ECO:0000313" key="10">
    <source>
        <dbReference type="Proteomes" id="UP001583177"/>
    </source>
</evidence>
<feature type="compositionally biased region" description="Basic and acidic residues" evidence="8">
    <location>
        <begin position="310"/>
        <end position="323"/>
    </location>
</feature>
<dbReference type="SMART" id="SM00320">
    <property type="entry name" value="WD40"/>
    <property type="match status" value="5"/>
</dbReference>
<protein>
    <recommendedName>
        <fullName evidence="6">ASTRA-associated protein 1</fullName>
    </recommendedName>
</protein>
<proteinExistence type="inferred from homology"/>
<reference evidence="9 10" key="1">
    <citation type="journal article" date="2024" name="IMA Fungus">
        <title>IMA Genome - F19 : A genome assembly and annotation guide to empower mycologists, including annotated draft genome sequences of Ceratocystis pirilliformis, Diaporthe australafricana, Fusarium ophioides, Paecilomyces lecythidis, and Sporothrix stenoceras.</title>
        <authorList>
            <person name="Aylward J."/>
            <person name="Wilson A.M."/>
            <person name="Visagie C.M."/>
            <person name="Spraker J."/>
            <person name="Barnes I."/>
            <person name="Buitendag C."/>
            <person name="Ceriani C."/>
            <person name="Del Mar Angel L."/>
            <person name="du Plessis D."/>
            <person name="Fuchs T."/>
            <person name="Gasser K."/>
            <person name="Kramer D."/>
            <person name="Li W."/>
            <person name="Munsamy K."/>
            <person name="Piso A."/>
            <person name="Price J.L."/>
            <person name="Sonnekus B."/>
            <person name="Thomas C."/>
            <person name="van der Nest A."/>
            <person name="van Dijk A."/>
            <person name="van Heerden A."/>
            <person name="van Vuuren N."/>
            <person name="Yilmaz N."/>
            <person name="Duong T.A."/>
            <person name="van der Merwe N.A."/>
            <person name="Wingfield M.J."/>
            <person name="Wingfield B.D."/>
        </authorList>
    </citation>
    <scope>NUCLEOTIDE SEQUENCE [LARGE SCALE GENOMIC DNA]</scope>
    <source>
        <strain evidence="9 10">CMW 18300</strain>
    </source>
</reference>
<comment type="caution">
    <text evidence="9">The sequence shown here is derived from an EMBL/GenBank/DDBJ whole genome shotgun (WGS) entry which is preliminary data.</text>
</comment>
<dbReference type="Pfam" id="PF00400">
    <property type="entry name" value="WD40"/>
    <property type="match status" value="2"/>
</dbReference>
<dbReference type="InterPro" id="IPR015943">
    <property type="entry name" value="WD40/YVTN_repeat-like_dom_sf"/>
</dbReference>
<dbReference type="EMBL" id="JAWRVE010000038">
    <property type="protein sequence ID" value="KAL1870157.1"/>
    <property type="molecule type" value="Genomic_DNA"/>
</dbReference>
<comment type="similarity">
    <text evidence="4">Belongs to the WD repeat ASA1 family.</text>
</comment>
<evidence type="ECO:0000256" key="4">
    <source>
        <dbReference type="ARBA" id="ARBA00037931"/>
    </source>
</evidence>
<evidence type="ECO:0000256" key="3">
    <source>
        <dbReference type="ARBA" id="ARBA00037338"/>
    </source>
</evidence>
<name>A0ABR3X380_9PEZI</name>
<evidence type="ECO:0000256" key="5">
    <source>
        <dbReference type="ARBA" id="ARBA00038749"/>
    </source>
</evidence>
<dbReference type="InterPro" id="IPR001680">
    <property type="entry name" value="WD40_rpt"/>
</dbReference>
<evidence type="ECO:0000256" key="2">
    <source>
        <dbReference type="ARBA" id="ARBA00022737"/>
    </source>
</evidence>
<dbReference type="PANTHER" id="PTHR19854">
    <property type="entry name" value="TRANSDUCIN BETA-LIKE 3"/>
    <property type="match status" value="1"/>
</dbReference>
<feature type="repeat" description="WD" evidence="7">
    <location>
        <begin position="463"/>
        <end position="478"/>
    </location>
</feature>
<comment type="subunit">
    <text evidence="5">Component of the ASTRA chromatin remodeling machinery complex.</text>
</comment>
<evidence type="ECO:0000313" key="9">
    <source>
        <dbReference type="EMBL" id="KAL1870157.1"/>
    </source>
</evidence>
<feature type="repeat" description="WD" evidence="7">
    <location>
        <begin position="20"/>
        <end position="53"/>
    </location>
</feature>
<feature type="compositionally biased region" description="Low complexity" evidence="8">
    <location>
        <begin position="325"/>
        <end position="339"/>
    </location>
</feature>
<evidence type="ECO:0000256" key="7">
    <source>
        <dbReference type="PROSITE-ProRule" id="PRU00221"/>
    </source>
</evidence>
<feature type="region of interest" description="Disordered" evidence="8">
    <location>
        <begin position="285"/>
        <end position="367"/>
    </location>
</feature>
<keyword evidence="1 7" id="KW-0853">WD repeat</keyword>
<dbReference type="Proteomes" id="UP001583177">
    <property type="component" value="Unassembled WGS sequence"/>
</dbReference>
<gene>
    <name evidence="9" type="primary">asa1</name>
    <name evidence="9" type="ORF">Daus18300_005221</name>
</gene>
<evidence type="ECO:0000256" key="8">
    <source>
        <dbReference type="SAM" id="MobiDB-lite"/>
    </source>
</evidence>
<evidence type="ECO:0000256" key="1">
    <source>
        <dbReference type="ARBA" id="ARBA00022574"/>
    </source>
</evidence>
<dbReference type="PROSITE" id="PS00678">
    <property type="entry name" value="WD_REPEATS_1"/>
    <property type="match status" value="2"/>
</dbReference>
<keyword evidence="10" id="KW-1185">Reference proteome</keyword>
<dbReference type="PROSITE" id="PS50294">
    <property type="entry name" value="WD_REPEATS_REGION"/>
    <property type="match status" value="1"/>
</dbReference>
<dbReference type="Gene3D" id="2.130.10.10">
    <property type="entry name" value="YVTN repeat-like/Quinoprotein amine dehydrogenase"/>
    <property type="match status" value="2"/>
</dbReference>
<organism evidence="9 10">
    <name type="scientific">Diaporthe australafricana</name>
    <dbReference type="NCBI Taxonomy" id="127596"/>
    <lineage>
        <taxon>Eukaryota</taxon>
        <taxon>Fungi</taxon>
        <taxon>Dikarya</taxon>
        <taxon>Ascomycota</taxon>
        <taxon>Pezizomycotina</taxon>
        <taxon>Sordariomycetes</taxon>
        <taxon>Sordariomycetidae</taxon>
        <taxon>Diaporthales</taxon>
        <taxon>Diaporthaceae</taxon>
        <taxon>Diaporthe</taxon>
    </lineage>
</organism>
<dbReference type="InterPro" id="IPR036322">
    <property type="entry name" value="WD40_repeat_dom_sf"/>
</dbReference>
<dbReference type="SUPFAM" id="SSF50978">
    <property type="entry name" value="WD40 repeat-like"/>
    <property type="match status" value="1"/>
</dbReference>
<dbReference type="PROSITE" id="PS50082">
    <property type="entry name" value="WD_REPEATS_2"/>
    <property type="match status" value="2"/>
</dbReference>
<dbReference type="InterPro" id="IPR019775">
    <property type="entry name" value="WD40_repeat_CS"/>
</dbReference>
<keyword evidence="2" id="KW-0677">Repeat</keyword>
<evidence type="ECO:0000256" key="6">
    <source>
        <dbReference type="ARBA" id="ARBA00040563"/>
    </source>
</evidence>
<sequence>MSDQHQGQDPDVPPQPKAILRGHKAQVHATAFVRSNQRLLTGDADGYVIAWDLAIMRPRAVWQAHGDAILGMAEWRPDKIITHGRDNKLIVWKLSLDDESAMSSTVPLDPASESRPKPWMLHLLEVNTMNFCSFASCPAVSPAVPAAQVAQASTSEQPSISASELLLAVPNTLASEAVDIYHLPSQARIHTVRLGQDNGMAMALALAWLNGVLTLIVGYENGLAIVAQLNDDGDSNGDGSWAATYRNQSHSQPILSLDVAPNREYFLTTGADAIIAKHPLLPQASRVADTRRETPETASPEVDSESTGSRGDKDADAETEKKKSASALSTALASHKSAAPPMVQKRTEVKTQPLQVVDSKHSGQQGLRIRSDGRVFATAGWDSKTRVYSTKSMREVAVLKWHAVGCFSVAFADLTLPEPNGDGAGQNRPNDEGISSTTKVVSRMLKMTVKERRVKQAMDAHWLAAGSKDGKVSLWDVF</sequence>
<comment type="function">
    <text evidence="3">Component of the ASTRA complex involved in chromatin remodeling.</text>
</comment>
<accession>A0ABR3X380</accession>